<feature type="region of interest" description="Disordered" evidence="1">
    <location>
        <begin position="1"/>
        <end position="29"/>
    </location>
</feature>
<gene>
    <name evidence="2" type="ORF">CALCODRAFT_512380</name>
</gene>
<evidence type="ECO:0000256" key="1">
    <source>
        <dbReference type="SAM" id="MobiDB-lite"/>
    </source>
</evidence>
<dbReference type="OrthoDB" id="10676546at2759"/>
<dbReference type="InParanoid" id="A0A165D2P4"/>
<reference evidence="2 3" key="1">
    <citation type="journal article" date="2016" name="Mol. Biol. Evol.">
        <title>Comparative Genomics of Early-Diverging Mushroom-Forming Fungi Provides Insights into the Origins of Lignocellulose Decay Capabilities.</title>
        <authorList>
            <person name="Nagy L.G."/>
            <person name="Riley R."/>
            <person name="Tritt A."/>
            <person name="Adam C."/>
            <person name="Daum C."/>
            <person name="Floudas D."/>
            <person name="Sun H."/>
            <person name="Yadav J.S."/>
            <person name="Pangilinan J."/>
            <person name="Larsson K.H."/>
            <person name="Matsuura K."/>
            <person name="Barry K."/>
            <person name="Labutti K."/>
            <person name="Kuo R."/>
            <person name="Ohm R.A."/>
            <person name="Bhattacharya S.S."/>
            <person name="Shirouzu T."/>
            <person name="Yoshinaga Y."/>
            <person name="Martin F.M."/>
            <person name="Grigoriev I.V."/>
            <person name="Hibbett D.S."/>
        </authorList>
    </citation>
    <scope>NUCLEOTIDE SEQUENCE [LARGE SCALE GENOMIC DNA]</scope>
    <source>
        <strain evidence="2 3">HHB12733</strain>
    </source>
</reference>
<evidence type="ECO:0000313" key="3">
    <source>
        <dbReference type="Proteomes" id="UP000076842"/>
    </source>
</evidence>
<protein>
    <submittedName>
        <fullName evidence="2">Uncharacterized protein</fullName>
    </submittedName>
</protein>
<feature type="compositionally biased region" description="Polar residues" evidence="1">
    <location>
        <begin position="1"/>
        <end position="27"/>
    </location>
</feature>
<evidence type="ECO:0000313" key="2">
    <source>
        <dbReference type="EMBL" id="KZT51944.1"/>
    </source>
</evidence>
<dbReference type="EMBL" id="KV424084">
    <property type="protein sequence ID" value="KZT51944.1"/>
    <property type="molecule type" value="Genomic_DNA"/>
</dbReference>
<accession>A0A165D2P4</accession>
<organism evidence="2 3">
    <name type="scientific">Calocera cornea HHB12733</name>
    <dbReference type="NCBI Taxonomy" id="1353952"/>
    <lineage>
        <taxon>Eukaryota</taxon>
        <taxon>Fungi</taxon>
        <taxon>Dikarya</taxon>
        <taxon>Basidiomycota</taxon>
        <taxon>Agaricomycotina</taxon>
        <taxon>Dacrymycetes</taxon>
        <taxon>Dacrymycetales</taxon>
        <taxon>Dacrymycetaceae</taxon>
        <taxon>Calocera</taxon>
    </lineage>
</organism>
<dbReference type="Proteomes" id="UP000076842">
    <property type="component" value="Unassembled WGS sequence"/>
</dbReference>
<keyword evidence="3" id="KW-1185">Reference proteome</keyword>
<name>A0A165D2P4_9BASI</name>
<sequence length="167" mass="18506">MTAQSIIDGFTTASTSPSSCQTPTKTPVTPIRIGKALDPSWSKEYFGARSHFQQETQTQKQAKQSQEYLARLFTVVILPEVRALPVAAVAAVPPLPPMPPMPPLPPLPSSADRKKATQRSLQRHYLHWQSAPPAMLEKWATTSPLSSWYKFVTALRKKDITPKDEVA</sequence>
<dbReference type="AlphaFoldDB" id="A0A165D2P4"/>
<proteinExistence type="predicted"/>